<proteinExistence type="inferred from homology"/>
<dbReference type="InterPro" id="IPR001128">
    <property type="entry name" value="Cyt_P450"/>
</dbReference>
<comment type="caution">
    <text evidence="4">The sequence shown here is derived from an EMBL/GenBank/DDBJ whole genome shotgun (WGS) entry which is preliminary data.</text>
</comment>
<dbReference type="SUPFAM" id="SSF63380">
    <property type="entry name" value="Riboflavin synthase domain-like"/>
    <property type="match status" value="1"/>
</dbReference>
<dbReference type="PANTHER" id="PTHR46696">
    <property type="entry name" value="P450, PUTATIVE (EUROFUNG)-RELATED"/>
    <property type="match status" value="1"/>
</dbReference>
<feature type="domain" description="2Fe-2S ferredoxin-type" evidence="2">
    <location>
        <begin position="679"/>
        <end position="767"/>
    </location>
</feature>
<evidence type="ECO:0000256" key="1">
    <source>
        <dbReference type="ARBA" id="ARBA00010617"/>
    </source>
</evidence>
<dbReference type="InterPro" id="IPR002397">
    <property type="entry name" value="Cyt_P450_B"/>
</dbReference>
<evidence type="ECO:0000313" key="5">
    <source>
        <dbReference type="Proteomes" id="UP001191082"/>
    </source>
</evidence>
<dbReference type="Proteomes" id="UP001191082">
    <property type="component" value="Unassembled WGS sequence"/>
</dbReference>
<dbReference type="SUPFAM" id="SSF52343">
    <property type="entry name" value="Ferredoxin reductase-like, C-terminal NADP-linked domain"/>
    <property type="match status" value="1"/>
</dbReference>
<dbReference type="InterPro" id="IPR001041">
    <property type="entry name" value="2Fe-2S_ferredoxin-type"/>
</dbReference>
<dbReference type="InterPro" id="IPR012675">
    <property type="entry name" value="Beta-grasp_dom_sf"/>
</dbReference>
<dbReference type="SUPFAM" id="SSF54292">
    <property type="entry name" value="2Fe-2S ferredoxin-like"/>
    <property type="match status" value="1"/>
</dbReference>
<dbReference type="InterPro" id="IPR036010">
    <property type="entry name" value="2Fe-2S_ferredoxin-like_sf"/>
</dbReference>
<protein>
    <submittedName>
        <fullName evidence="4">Cytochrome P450</fullName>
    </submittedName>
</protein>
<reference evidence="4 5" key="1">
    <citation type="submission" date="2019-05" db="EMBL/GenBank/DDBJ databases">
        <title>Marivita sp. nov. isolated from sea sediment.</title>
        <authorList>
            <person name="Kim W."/>
        </authorList>
    </citation>
    <scope>NUCLEOTIDE SEQUENCE [LARGE SCALE GENOMIC DNA]</scope>
    <source>
        <strain evidence="4 5">CAU 1492</strain>
    </source>
</reference>
<organism evidence="4 5">
    <name type="scientific">Arenibacterium halophilum</name>
    <dbReference type="NCBI Taxonomy" id="2583821"/>
    <lineage>
        <taxon>Bacteria</taxon>
        <taxon>Pseudomonadati</taxon>
        <taxon>Pseudomonadota</taxon>
        <taxon>Alphaproteobacteria</taxon>
        <taxon>Rhodobacterales</taxon>
        <taxon>Paracoccaceae</taxon>
        <taxon>Arenibacterium</taxon>
    </lineage>
</organism>
<dbReference type="PRINTS" id="PR00359">
    <property type="entry name" value="BP450"/>
</dbReference>
<dbReference type="Gene3D" id="1.10.630.10">
    <property type="entry name" value="Cytochrome P450"/>
    <property type="match status" value="1"/>
</dbReference>
<dbReference type="SUPFAM" id="SSF48264">
    <property type="entry name" value="Cytochrome P450"/>
    <property type="match status" value="1"/>
</dbReference>
<dbReference type="Pfam" id="PF00111">
    <property type="entry name" value="Fer2"/>
    <property type="match status" value="1"/>
</dbReference>
<comment type="similarity">
    <text evidence="1">Belongs to the cytochrome P450 family.</text>
</comment>
<keyword evidence="5" id="KW-1185">Reference proteome</keyword>
<gene>
    <name evidence="4" type="ORF">FGK64_09415</name>
</gene>
<dbReference type="PANTHER" id="PTHR46696:SF1">
    <property type="entry name" value="CYTOCHROME P450 YJIB-RELATED"/>
    <property type="match status" value="1"/>
</dbReference>
<dbReference type="Gene3D" id="3.10.20.30">
    <property type="match status" value="1"/>
</dbReference>
<dbReference type="PROSITE" id="PS00197">
    <property type="entry name" value="2FE2S_FER_1"/>
    <property type="match status" value="1"/>
</dbReference>
<evidence type="ECO:0000259" key="3">
    <source>
        <dbReference type="PROSITE" id="PS51384"/>
    </source>
</evidence>
<dbReference type="InterPro" id="IPR017972">
    <property type="entry name" value="Cyt_P450_CS"/>
</dbReference>
<sequence length="767" mass="83997">MSTPTPAACPAHSGTCPVSPRAQAFDPFVAPYQADPAAALAWARAEEPVFYSPELGYWVVARYDDIKAVFRDNLTFSPANVLEKITPFSDEATQVLASYNYAMNRTLVNEDEPAHMERRRVLLDHFLPANLAHHEDMVRRLVREKVDGFIATGRADLVEQMLWEVPLTVALHFLGVPEDDMDRLRAFSIAHTVNTWGRPSPEQQVKLAHDVGQFWTFAGEVLERMKQEPDGPGWMHEAIRKNAVDSSVVTDSYLHSMMMAIIVAAHETTAHAAANAVKLLLTHREAWEDICADPRLIPNAAEECLRYAGSVVAWRRRTTRAVTLGGVDLPEGANLLIVTASGNHDDGHFAAADDFDIYRGNAVNHLTFGYGSHQCLGKNLARMELRIILEELTRRLPHMQLDPDQVFTYLPNTSFRGPDHLWVTWDVAKNPEADDPDRLTPRMSYPVGPPERREIARSLRVVKVWPTADGILALRLAEASGRPLPAWEPGAHVDLHVDGFDRKYSLCGAPGADTYDIAILREDAGRGGSVHLHKALCEGATLRMSGPHCHFRVHPAAPHHTLIAGGIGITPILAMADHLRATGRAYSLHYCGRARDRMAFLDRLARDHGNHLTLHVSGENSRADLATLVAARPEGGVIHACGPDAMISALEALTADTPDGTLHVEHFTTDADAAQGHGDPFTVDLADSGLTLTVGADQSLLQALRAAGVDVPSDCEEGLCGTCECTVLAGDPDHRDRVLTRAERDAGDRIVTCCSRARGGTRMRLAL</sequence>
<evidence type="ECO:0000313" key="4">
    <source>
        <dbReference type="EMBL" id="TMV13000.1"/>
    </source>
</evidence>
<dbReference type="InterPro" id="IPR039261">
    <property type="entry name" value="FNR_nucleotide-bd"/>
</dbReference>
<dbReference type="InterPro" id="IPR006058">
    <property type="entry name" value="2Fe2S_fd_BS"/>
</dbReference>
<dbReference type="CDD" id="cd11078">
    <property type="entry name" value="CYP130-like"/>
    <property type="match status" value="1"/>
</dbReference>
<dbReference type="Pfam" id="PF00067">
    <property type="entry name" value="p450"/>
    <property type="match status" value="1"/>
</dbReference>
<dbReference type="Gene3D" id="2.40.30.10">
    <property type="entry name" value="Translation factors"/>
    <property type="match status" value="1"/>
</dbReference>
<dbReference type="InterPro" id="IPR017927">
    <property type="entry name" value="FAD-bd_FR_type"/>
</dbReference>
<evidence type="ECO:0000259" key="2">
    <source>
        <dbReference type="PROSITE" id="PS51085"/>
    </source>
</evidence>
<dbReference type="InterPro" id="IPR036396">
    <property type="entry name" value="Cyt_P450_sf"/>
</dbReference>
<dbReference type="InterPro" id="IPR017938">
    <property type="entry name" value="Riboflavin_synthase-like_b-brl"/>
</dbReference>
<dbReference type="EMBL" id="VCPC01000002">
    <property type="protein sequence ID" value="TMV13000.1"/>
    <property type="molecule type" value="Genomic_DNA"/>
</dbReference>
<dbReference type="PROSITE" id="PS51085">
    <property type="entry name" value="2FE2S_FER_2"/>
    <property type="match status" value="1"/>
</dbReference>
<dbReference type="PROSITE" id="PS51384">
    <property type="entry name" value="FAD_FR"/>
    <property type="match status" value="1"/>
</dbReference>
<dbReference type="RefSeq" id="WP_138863556.1">
    <property type="nucleotide sequence ID" value="NZ_VCPC01000002.1"/>
</dbReference>
<dbReference type="CDD" id="cd00207">
    <property type="entry name" value="fer2"/>
    <property type="match status" value="1"/>
</dbReference>
<dbReference type="Gene3D" id="3.40.50.80">
    <property type="entry name" value="Nucleotide-binding domain of ferredoxin-NADP reductase (FNR) module"/>
    <property type="match status" value="1"/>
</dbReference>
<dbReference type="PROSITE" id="PS00086">
    <property type="entry name" value="CYTOCHROME_P450"/>
    <property type="match status" value="1"/>
</dbReference>
<feature type="domain" description="FAD-binding FR-type" evidence="3">
    <location>
        <begin position="454"/>
        <end position="554"/>
    </location>
</feature>
<name>A0ABY2XAE4_9RHOB</name>
<dbReference type="CDD" id="cd06185">
    <property type="entry name" value="PDR_like"/>
    <property type="match status" value="1"/>
</dbReference>
<accession>A0ABY2XAE4</accession>